<dbReference type="GO" id="GO:0034498">
    <property type="term" value="P:early endosome to Golgi transport"/>
    <property type="evidence" value="ECO:0007669"/>
    <property type="project" value="TreeGrafter"/>
</dbReference>
<sequence>MDHLSFNVHDENGAWSRIADGFNARLPLRNLIWRGGPTQAPRFIEQLNIRVAVNSNDDDSLENDDDQTPLLHLYIVDSDTDADTYKGVVRPRAKNWVAKVSQRRGSGWLIVYVPGTAEVQKMAVGQGSFLGKRTTTFDRLRSDFQSRKETRVVMLRADQVESWNALLLAVRDAAVAALEDRATALGDEIRRMDANRLLPGWNYCKFFVLKERLIALHRLMGLRAEALAQYDELEAVFFQLLDSQRLAWFAAFGGGQPADDFTDLLDTRKKDYRAQMVANSITIFDFRMYLFGCQCQLLVADELYAELAARAQRFISAFSAAMRKPGTGLSGAFVAAWTYSTCQNVVEICEGAQWSGASRDAAVVLAASKAEFLAAARQQLDVLGAQSGRLPYEFICRTGSSPLLNTGSPSSSSAIQTDKAISAISNPVLAEALASDERFDQIYMRTCEQATQYYVECGRRRFAQQQQADIAHLLESRGRWDDAVRVLMPLVPPASAALGAMDIPLLARLAVCEQRRGHPRDCLPLVLRLLTHSHMVSDPDDCREYAALLQSQAEAVALETPDSRLLDLDASGLFTISSAVSVDQPDALAISVCIESALASSIRAKRIEAVLVAESDAGRQLELLFVAKNVDVGCGQTTVVLCNSNVSCPGQFALRSVTMSVGHTRLAARCDCAMVRLGMQANGARVFVAGPASVITDGCPAVRLCVESRSCDIEPGMAVRLFDSQGRSLLGLRAIASRPRHCDGALDIADARGVSIDAARSAVVFADAVACNSSHALDVILPDAAQTPGAITVCAEFSVDGQARISVANGFVDLTPPLRIATKIGVLRGGRRVLQLRAQCMSSTSVRIQNLAVSPNVASIDCTWRGFLRPGECVSRTMELPPSVDPADLTATASYSTFTDAALHLLDTRLPPLATAHGLDLHLSFLRELLAAHLRTTLDHRRSICSGRIVCAPLLRLCLASVLPSAEQLLRRLLESLASALASADISAAEPEQRTIAVPVTPLNEQPKQPQCVSVTAGLSSGKFCHIYEPVQLAISLETTEIRRRVTVCLEVRAEDWLVSGPTRCEIDFAHAPKAKLEFTLVPLTVGFLAMPGVACLAGAGTGADADDECIRMQTNVGFKHSMPCVLPNPKVPTVYTVPVLVL</sequence>
<evidence type="ECO:0000259" key="4">
    <source>
        <dbReference type="Pfam" id="PF12584"/>
    </source>
</evidence>
<proteinExistence type="predicted"/>
<comment type="caution">
    <text evidence="6">The sequence shown here is derived from an EMBL/GenBank/DDBJ whole genome shotgun (WGS) entry which is preliminary data.</text>
</comment>
<feature type="domain" description="TRAPPC10/Trs130 C-terminal" evidence="4">
    <location>
        <begin position="1045"/>
        <end position="1100"/>
    </location>
</feature>
<evidence type="ECO:0000256" key="1">
    <source>
        <dbReference type="ARBA" id="ARBA00004555"/>
    </source>
</evidence>
<dbReference type="InterPro" id="IPR022233">
    <property type="entry name" value="TRAPPC10/Trs130_C"/>
</dbReference>
<feature type="domain" description="TRAPPC10/Trs130 N-terminal" evidence="5">
    <location>
        <begin position="8"/>
        <end position="301"/>
    </location>
</feature>
<keyword evidence="3" id="KW-0333">Golgi apparatus</keyword>
<evidence type="ECO:0000313" key="7">
    <source>
        <dbReference type="Proteomes" id="UP001145021"/>
    </source>
</evidence>
<comment type="subcellular location">
    <subcellularLocation>
        <location evidence="1">Golgi apparatus</location>
    </subcellularLocation>
</comment>
<evidence type="ECO:0008006" key="8">
    <source>
        <dbReference type="Google" id="ProtNLM"/>
    </source>
</evidence>
<accession>A0A9W7XFL9</accession>
<evidence type="ECO:0000313" key="6">
    <source>
        <dbReference type="EMBL" id="KAJ1643471.1"/>
    </source>
</evidence>
<dbReference type="InterPro" id="IPR056913">
    <property type="entry name" value="TRAPPC10/Trs130_N"/>
</dbReference>
<protein>
    <recommendedName>
        <fullName evidence="8">Trafficking protein particle complex subunit 11 domain-containing protein</fullName>
    </recommendedName>
</protein>
<dbReference type="GO" id="GO:0005829">
    <property type="term" value="C:cytosol"/>
    <property type="evidence" value="ECO:0007669"/>
    <property type="project" value="GOC"/>
</dbReference>
<evidence type="ECO:0000259" key="5">
    <source>
        <dbReference type="Pfam" id="PF23036"/>
    </source>
</evidence>
<evidence type="ECO:0000256" key="3">
    <source>
        <dbReference type="ARBA" id="ARBA00023034"/>
    </source>
</evidence>
<dbReference type="GO" id="GO:1990071">
    <property type="term" value="C:TRAPPII protein complex"/>
    <property type="evidence" value="ECO:0007669"/>
    <property type="project" value="InterPro"/>
</dbReference>
<evidence type="ECO:0000256" key="2">
    <source>
        <dbReference type="ARBA" id="ARBA00022448"/>
    </source>
</evidence>
<dbReference type="PANTHER" id="PTHR13251">
    <property type="entry name" value="EPILEPSY HOLOPROSENCEPHALY CANDIDATE 1/TMEM1"/>
    <property type="match status" value="1"/>
</dbReference>
<dbReference type="Pfam" id="PF23036">
    <property type="entry name" value="TRAPPC10_1st"/>
    <property type="match status" value="1"/>
</dbReference>
<dbReference type="EMBL" id="JANBOH010000252">
    <property type="protein sequence ID" value="KAJ1643471.1"/>
    <property type="molecule type" value="Genomic_DNA"/>
</dbReference>
<gene>
    <name evidence="6" type="ORF">LPJ64_004759</name>
</gene>
<dbReference type="Pfam" id="PF12584">
    <property type="entry name" value="TRAPPC10"/>
    <property type="match status" value="1"/>
</dbReference>
<dbReference type="Proteomes" id="UP001145021">
    <property type="component" value="Unassembled WGS sequence"/>
</dbReference>
<organism evidence="6 7">
    <name type="scientific">Coemansia asiatica</name>
    <dbReference type="NCBI Taxonomy" id="1052880"/>
    <lineage>
        <taxon>Eukaryota</taxon>
        <taxon>Fungi</taxon>
        <taxon>Fungi incertae sedis</taxon>
        <taxon>Zoopagomycota</taxon>
        <taxon>Kickxellomycotina</taxon>
        <taxon>Kickxellomycetes</taxon>
        <taxon>Kickxellales</taxon>
        <taxon>Kickxellaceae</taxon>
        <taxon>Coemansia</taxon>
    </lineage>
</organism>
<keyword evidence="2" id="KW-0813">Transport</keyword>
<keyword evidence="7" id="KW-1185">Reference proteome</keyword>
<dbReference type="InterPro" id="IPR045126">
    <property type="entry name" value="TRAPPC10/Trs130"/>
</dbReference>
<dbReference type="GO" id="GO:0006891">
    <property type="term" value="P:intra-Golgi vesicle-mediated transport"/>
    <property type="evidence" value="ECO:0007669"/>
    <property type="project" value="TreeGrafter"/>
</dbReference>
<dbReference type="PANTHER" id="PTHR13251:SF3">
    <property type="entry name" value="TRAFFICKING PROTEIN PARTICLE COMPLEX SUBUNIT 10"/>
    <property type="match status" value="1"/>
</dbReference>
<name>A0A9W7XFL9_9FUNG</name>
<dbReference type="AlphaFoldDB" id="A0A9W7XFL9"/>
<reference evidence="6" key="1">
    <citation type="submission" date="2022-07" db="EMBL/GenBank/DDBJ databases">
        <title>Phylogenomic reconstructions and comparative analyses of Kickxellomycotina fungi.</title>
        <authorList>
            <person name="Reynolds N.K."/>
            <person name="Stajich J.E."/>
            <person name="Barry K."/>
            <person name="Grigoriev I.V."/>
            <person name="Crous P."/>
            <person name="Smith M.E."/>
        </authorList>
    </citation>
    <scope>NUCLEOTIDE SEQUENCE</scope>
    <source>
        <strain evidence="6">NBRC 105413</strain>
    </source>
</reference>